<comment type="subcellular location">
    <subcellularLocation>
        <location evidence="1">Membrane</location>
        <topology evidence="1">Multi-pass membrane protein</topology>
    </subcellularLocation>
</comment>
<feature type="transmembrane region" description="Helical" evidence="5">
    <location>
        <begin position="57"/>
        <end position="79"/>
    </location>
</feature>
<dbReference type="InterPro" id="IPR018499">
    <property type="entry name" value="Tetraspanin/Peripherin"/>
</dbReference>
<dbReference type="Pfam" id="PF00335">
    <property type="entry name" value="Tetraspanin"/>
    <property type="match status" value="1"/>
</dbReference>
<dbReference type="EMBL" id="NHYD01002831">
    <property type="protein sequence ID" value="PPQ84682.1"/>
    <property type="molecule type" value="Genomic_DNA"/>
</dbReference>
<keyword evidence="2 5" id="KW-0812">Transmembrane</keyword>
<keyword evidence="3 5" id="KW-1133">Transmembrane helix</keyword>
<evidence type="ECO:0000256" key="1">
    <source>
        <dbReference type="ARBA" id="ARBA00004141"/>
    </source>
</evidence>
<dbReference type="AlphaFoldDB" id="A0A409X1S0"/>
<organism evidence="6 7">
    <name type="scientific">Psilocybe cyanescens</name>
    <dbReference type="NCBI Taxonomy" id="93625"/>
    <lineage>
        <taxon>Eukaryota</taxon>
        <taxon>Fungi</taxon>
        <taxon>Dikarya</taxon>
        <taxon>Basidiomycota</taxon>
        <taxon>Agaricomycotina</taxon>
        <taxon>Agaricomycetes</taxon>
        <taxon>Agaricomycetidae</taxon>
        <taxon>Agaricales</taxon>
        <taxon>Agaricineae</taxon>
        <taxon>Strophariaceae</taxon>
        <taxon>Psilocybe</taxon>
    </lineage>
</organism>
<dbReference type="GO" id="GO:0016020">
    <property type="term" value="C:membrane"/>
    <property type="evidence" value="ECO:0007669"/>
    <property type="project" value="UniProtKB-SubCell"/>
</dbReference>
<protein>
    <recommendedName>
        <fullName evidence="8">MARVEL domain-containing protein</fullName>
    </recommendedName>
</protein>
<evidence type="ECO:0000313" key="6">
    <source>
        <dbReference type="EMBL" id="PPQ84682.1"/>
    </source>
</evidence>
<reference evidence="6 7" key="1">
    <citation type="journal article" date="2018" name="Evol. Lett.">
        <title>Horizontal gene cluster transfer increased hallucinogenic mushroom diversity.</title>
        <authorList>
            <person name="Reynolds H.T."/>
            <person name="Vijayakumar V."/>
            <person name="Gluck-Thaler E."/>
            <person name="Korotkin H.B."/>
            <person name="Matheny P.B."/>
            <person name="Slot J.C."/>
        </authorList>
    </citation>
    <scope>NUCLEOTIDE SEQUENCE [LARGE SCALE GENOMIC DNA]</scope>
    <source>
        <strain evidence="6 7">2631</strain>
    </source>
</reference>
<feature type="transmembrane region" description="Helical" evidence="5">
    <location>
        <begin position="149"/>
        <end position="168"/>
    </location>
</feature>
<feature type="transmembrane region" description="Helical" evidence="5">
    <location>
        <begin position="91"/>
        <end position="114"/>
    </location>
</feature>
<evidence type="ECO:0000256" key="4">
    <source>
        <dbReference type="ARBA" id="ARBA00023136"/>
    </source>
</evidence>
<sequence length="241" mass="26146">MAANTIRSRKFFCCLPVRLGVFVLSLLAMVGGSFVAAIGWIKVAQLDKNPLEKMDEIALYVHAIMFTILGLLSVFGFIGALTKSRRMVSSFAVALAIHLGFSIASGVFTLYSMFKEKTSDAVARCLNETSDAHATAETCRTAVEVMKGIMIGIYVVTWLIQLYAYFVVERYVDQLDDEEMANNTVVIPRTVEQISAPQITTYGSFGPSYPFSAPGQAFGNNIAPGSAVPGLHRAHDGSNNV</sequence>
<keyword evidence="7" id="KW-1185">Reference proteome</keyword>
<name>A0A409X1S0_PSICY</name>
<keyword evidence="4 5" id="KW-0472">Membrane</keyword>
<comment type="caution">
    <text evidence="6">The sequence shown here is derived from an EMBL/GenBank/DDBJ whole genome shotgun (WGS) entry which is preliminary data.</text>
</comment>
<dbReference type="STRING" id="93625.A0A409X1S0"/>
<dbReference type="Proteomes" id="UP000283269">
    <property type="component" value="Unassembled WGS sequence"/>
</dbReference>
<evidence type="ECO:0000256" key="3">
    <source>
        <dbReference type="ARBA" id="ARBA00022989"/>
    </source>
</evidence>
<dbReference type="OrthoDB" id="3239304at2759"/>
<gene>
    <name evidence="6" type="ORF">CVT25_014213</name>
</gene>
<evidence type="ECO:0000256" key="5">
    <source>
        <dbReference type="SAM" id="Phobius"/>
    </source>
</evidence>
<dbReference type="InParanoid" id="A0A409X1S0"/>
<evidence type="ECO:0000256" key="2">
    <source>
        <dbReference type="ARBA" id="ARBA00022692"/>
    </source>
</evidence>
<evidence type="ECO:0008006" key="8">
    <source>
        <dbReference type="Google" id="ProtNLM"/>
    </source>
</evidence>
<feature type="transmembrane region" description="Helical" evidence="5">
    <location>
        <begin position="21"/>
        <end position="41"/>
    </location>
</feature>
<evidence type="ECO:0000313" key="7">
    <source>
        <dbReference type="Proteomes" id="UP000283269"/>
    </source>
</evidence>
<proteinExistence type="predicted"/>
<accession>A0A409X1S0</accession>